<dbReference type="CDD" id="cd19166">
    <property type="entry name" value="HemeO-bac"/>
    <property type="match status" value="1"/>
</dbReference>
<sequence length="155" mass="16590">MEQRFSRFDLGCRDGYRAFLSLQAAAVIPLEAGLERAGIERELPDWPQRSRAAALLADLAAMGHTPAPVAPVTVADGPEALGAAYVLEGSRLGAAVLLRQAGTGLPDRFLRHGARSGLWPSFLARLRRTPEAHGPAAIRGARLAFAQFLDERVPA</sequence>
<keyword evidence="2" id="KW-1185">Reference proteome</keyword>
<evidence type="ECO:0000313" key="2">
    <source>
        <dbReference type="Proteomes" id="UP000698752"/>
    </source>
</evidence>
<proteinExistence type="predicted"/>
<dbReference type="InterPro" id="IPR016084">
    <property type="entry name" value="Haem_Oase-like_multi-hlx"/>
</dbReference>
<protein>
    <submittedName>
        <fullName evidence="1">Biliverdin-producing heme oxygenase</fullName>
    </submittedName>
</protein>
<evidence type="ECO:0000313" key="1">
    <source>
        <dbReference type="EMBL" id="MBR0652814.1"/>
    </source>
</evidence>
<reference evidence="2" key="1">
    <citation type="journal article" date="2021" name="Syst. Appl. Microbiol.">
        <title>Roseomonas hellenica sp. nov., isolated from roots of wild-growing Alkanna tinctoria.</title>
        <authorList>
            <person name="Rat A."/>
            <person name="Naranjo H.D."/>
            <person name="Lebbe L."/>
            <person name="Cnockaert M."/>
            <person name="Krigas N."/>
            <person name="Grigoriadou K."/>
            <person name="Maloupa E."/>
            <person name="Willems A."/>
        </authorList>
    </citation>
    <scope>NUCLEOTIDE SEQUENCE [LARGE SCALE GENOMIC DNA]</scope>
    <source>
        <strain evidence="2">LMG 31159</strain>
    </source>
</reference>
<dbReference type="Proteomes" id="UP000698752">
    <property type="component" value="Unassembled WGS sequence"/>
</dbReference>
<name>A0ABS5EP58_9PROT</name>
<dbReference type="RefSeq" id="WP_211871522.1">
    <property type="nucleotide sequence ID" value="NZ_JAAEDI010000034.1"/>
</dbReference>
<dbReference type="Gene3D" id="1.20.910.10">
    <property type="entry name" value="Heme oxygenase-like"/>
    <property type="match status" value="1"/>
</dbReference>
<comment type="caution">
    <text evidence="1">The sequence shown here is derived from an EMBL/GenBank/DDBJ whole genome shotgun (WGS) entry which is preliminary data.</text>
</comment>
<gene>
    <name evidence="1" type="ORF">GXW78_24370</name>
</gene>
<dbReference type="SUPFAM" id="SSF48613">
    <property type="entry name" value="Heme oxygenase-like"/>
    <property type="match status" value="1"/>
</dbReference>
<dbReference type="EMBL" id="JAAEDI010000034">
    <property type="protein sequence ID" value="MBR0652814.1"/>
    <property type="molecule type" value="Genomic_DNA"/>
</dbReference>
<organism evidence="1 2">
    <name type="scientific">Neoroseomonas terrae</name>
    <dbReference type="NCBI Taxonomy" id="424799"/>
    <lineage>
        <taxon>Bacteria</taxon>
        <taxon>Pseudomonadati</taxon>
        <taxon>Pseudomonadota</taxon>
        <taxon>Alphaproteobacteria</taxon>
        <taxon>Acetobacterales</taxon>
        <taxon>Acetobacteraceae</taxon>
        <taxon>Neoroseomonas</taxon>
    </lineage>
</organism>
<accession>A0ABS5EP58</accession>